<evidence type="ECO:0000313" key="2">
    <source>
        <dbReference type="Proteomes" id="UP001620626"/>
    </source>
</evidence>
<comment type="caution">
    <text evidence="1">The sequence shown here is derived from an EMBL/GenBank/DDBJ whole genome shotgun (WGS) entry which is preliminary data.</text>
</comment>
<keyword evidence="2" id="KW-1185">Reference proteome</keyword>
<gene>
    <name evidence="1" type="ORF">niasHT_001691</name>
</gene>
<protein>
    <submittedName>
        <fullName evidence="1">Uncharacterized protein</fullName>
    </submittedName>
</protein>
<accession>A0ABD2M4C1</accession>
<proteinExistence type="predicted"/>
<dbReference type="Proteomes" id="UP001620626">
    <property type="component" value="Unassembled WGS sequence"/>
</dbReference>
<dbReference type="AlphaFoldDB" id="A0ABD2M4C1"/>
<organism evidence="1 2">
    <name type="scientific">Heterodera trifolii</name>
    <dbReference type="NCBI Taxonomy" id="157864"/>
    <lineage>
        <taxon>Eukaryota</taxon>
        <taxon>Metazoa</taxon>
        <taxon>Ecdysozoa</taxon>
        <taxon>Nematoda</taxon>
        <taxon>Chromadorea</taxon>
        <taxon>Rhabditida</taxon>
        <taxon>Tylenchina</taxon>
        <taxon>Tylenchomorpha</taxon>
        <taxon>Tylenchoidea</taxon>
        <taxon>Heteroderidae</taxon>
        <taxon>Heteroderinae</taxon>
        <taxon>Heterodera</taxon>
    </lineage>
</organism>
<evidence type="ECO:0000313" key="1">
    <source>
        <dbReference type="EMBL" id="KAL3122378.1"/>
    </source>
</evidence>
<dbReference type="EMBL" id="JBICBT010000139">
    <property type="protein sequence ID" value="KAL3122378.1"/>
    <property type="molecule type" value="Genomic_DNA"/>
</dbReference>
<sequence>MQNNKIISKKQGWSLDRIIPRSRTAHGIFKLSRFERFNNTVLTKFLMRSGEQQRKTYEASPIVRAYHKITLQEALQLAQSGSKISKKTKKLHVAKVKAKVYHQLQQFCAVLIELERSK</sequence>
<reference evidence="1 2" key="1">
    <citation type="submission" date="2024-10" db="EMBL/GenBank/DDBJ databases">
        <authorList>
            <person name="Kim D."/>
        </authorList>
    </citation>
    <scope>NUCLEOTIDE SEQUENCE [LARGE SCALE GENOMIC DNA]</scope>
    <source>
        <strain evidence="1">BH-2024</strain>
    </source>
</reference>
<name>A0ABD2M4C1_9BILA</name>